<gene>
    <name evidence="1" type="ORF">Ccrd_007360</name>
</gene>
<protein>
    <submittedName>
        <fullName evidence="1">Uncharacterized protein</fullName>
    </submittedName>
</protein>
<organism evidence="1 2">
    <name type="scientific">Cynara cardunculus var. scolymus</name>
    <name type="common">Globe artichoke</name>
    <name type="synonym">Cynara scolymus</name>
    <dbReference type="NCBI Taxonomy" id="59895"/>
    <lineage>
        <taxon>Eukaryota</taxon>
        <taxon>Viridiplantae</taxon>
        <taxon>Streptophyta</taxon>
        <taxon>Embryophyta</taxon>
        <taxon>Tracheophyta</taxon>
        <taxon>Spermatophyta</taxon>
        <taxon>Magnoliopsida</taxon>
        <taxon>eudicotyledons</taxon>
        <taxon>Gunneridae</taxon>
        <taxon>Pentapetalae</taxon>
        <taxon>asterids</taxon>
        <taxon>campanulids</taxon>
        <taxon>Asterales</taxon>
        <taxon>Asteraceae</taxon>
        <taxon>Carduoideae</taxon>
        <taxon>Cardueae</taxon>
        <taxon>Carduinae</taxon>
        <taxon>Cynara</taxon>
    </lineage>
</organism>
<dbReference type="Gramene" id="KVH90620">
    <property type="protein sequence ID" value="KVH90620"/>
    <property type="gene ID" value="Ccrd_007360"/>
</dbReference>
<dbReference type="AlphaFoldDB" id="A0A103XH61"/>
<keyword evidence="2" id="KW-1185">Reference proteome</keyword>
<comment type="caution">
    <text evidence="1">The sequence shown here is derived from an EMBL/GenBank/DDBJ whole genome shotgun (WGS) entry which is preliminary data.</text>
</comment>
<evidence type="ECO:0000313" key="2">
    <source>
        <dbReference type="Proteomes" id="UP000243975"/>
    </source>
</evidence>
<sequence length="62" mass="6859">MPAEFTRIYSGESKADSAASKRDFTCVGSDTSALKEIARGDSDWELELISETTRSAWVELEL</sequence>
<dbReference type="EMBL" id="LEKV01005098">
    <property type="protein sequence ID" value="KVH90620.1"/>
    <property type="molecule type" value="Genomic_DNA"/>
</dbReference>
<dbReference type="Proteomes" id="UP000243975">
    <property type="component" value="Unassembled WGS sequence"/>
</dbReference>
<proteinExistence type="predicted"/>
<reference evidence="1 2" key="1">
    <citation type="journal article" date="2016" name="Sci. Rep.">
        <title>The genome sequence of the outbreeding globe artichoke constructed de novo incorporating a phase-aware low-pass sequencing strategy of F1 progeny.</title>
        <authorList>
            <person name="Scaglione D."/>
            <person name="Reyes-Chin-Wo S."/>
            <person name="Acquadro A."/>
            <person name="Froenicke L."/>
            <person name="Portis E."/>
            <person name="Beitel C."/>
            <person name="Tirone M."/>
            <person name="Mauro R."/>
            <person name="Lo Monaco A."/>
            <person name="Mauromicale G."/>
            <person name="Faccioli P."/>
            <person name="Cattivelli L."/>
            <person name="Rieseberg L."/>
            <person name="Michelmore R."/>
            <person name="Lanteri S."/>
        </authorList>
    </citation>
    <scope>NUCLEOTIDE SEQUENCE [LARGE SCALE GENOMIC DNA]</scope>
    <source>
        <strain evidence="1">2C</strain>
    </source>
</reference>
<accession>A0A103XH61</accession>
<evidence type="ECO:0000313" key="1">
    <source>
        <dbReference type="EMBL" id="KVH90620.1"/>
    </source>
</evidence>
<name>A0A103XH61_CYNCS</name>